<reference evidence="2 3" key="1">
    <citation type="journal article" date="2018" name="Nat. Ecol. Evol.">
        <title>Pezizomycetes genomes reveal the molecular basis of ectomycorrhizal truffle lifestyle.</title>
        <authorList>
            <person name="Murat C."/>
            <person name="Payen T."/>
            <person name="Noel B."/>
            <person name="Kuo A."/>
            <person name="Morin E."/>
            <person name="Chen J."/>
            <person name="Kohler A."/>
            <person name="Krizsan K."/>
            <person name="Balestrini R."/>
            <person name="Da Silva C."/>
            <person name="Montanini B."/>
            <person name="Hainaut M."/>
            <person name="Levati E."/>
            <person name="Barry K.W."/>
            <person name="Belfiori B."/>
            <person name="Cichocki N."/>
            <person name="Clum A."/>
            <person name="Dockter R.B."/>
            <person name="Fauchery L."/>
            <person name="Guy J."/>
            <person name="Iotti M."/>
            <person name="Le Tacon F."/>
            <person name="Lindquist E.A."/>
            <person name="Lipzen A."/>
            <person name="Malagnac F."/>
            <person name="Mello A."/>
            <person name="Molinier V."/>
            <person name="Miyauchi S."/>
            <person name="Poulain J."/>
            <person name="Riccioni C."/>
            <person name="Rubini A."/>
            <person name="Sitrit Y."/>
            <person name="Splivallo R."/>
            <person name="Traeger S."/>
            <person name="Wang M."/>
            <person name="Zifcakova L."/>
            <person name="Wipf D."/>
            <person name="Zambonelli A."/>
            <person name="Paolocci F."/>
            <person name="Nowrousian M."/>
            <person name="Ottonello S."/>
            <person name="Baldrian P."/>
            <person name="Spatafora J.W."/>
            <person name="Henrissat B."/>
            <person name="Nagy L.G."/>
            <person name="Aury J.M."/>
            <person name="Wincker P."/>
            <person name="Grigoriev I.V."/>
            <person name="Bonfante P."/>
            <person name="Martin F.M."/>
        </authorList>
    </citation>
    <scope>NUCLEOTIDE SEQUENCE [LARGE SCALE GENOMIC DNA]</scope>
    <source>
        <strain evidence="2 3">ATCC MYA-4762</strain>
    </source>
</reference>
<dbReference type="Proteomes" id="UP000267821">
    <property type="component" value="Unassembled WGS sequence"/>
</dbReference>
<feature type="transmembrane region" description="Helical" evidence="1">
    <location>
        <begin position="6"/>
        <end position="31"/>
    </location>
</feature>
<keyword evidence="1" id="KW-1133">Transmembrane helix</keyword>
<keyword evidence="1" id="KW-0812">Transmembrane</keyword>
<evidence type="ECO:0000313" key="2">
    <source>
        <dbReference type="EMBL" id="RPB18826.1"/>
    </source>
</evidence>
<gene>
    <name evidence="2" type="ORF">L211DRAFT_843273</name>
</gene>
<dbReference type="EMBL" id="ML121609">
    <property type="protein sequence ID" value="RPB18826.1"/>
    <property type="molecule type" value="Genomic_DNA"/>
</dbReference>
<name>A0A3N4L899_9PEZI</name>
<organism evidence="2 3">
    <name type="scientific">Terfezia boudieri ATCC MYA-4762</name>
    <dbReference type="NCBI Taxonomy" id="1051890"/>
    <lineage>
        <taxon>Eukaryota</taxon>
        <taxon>Fungi</taxon>
        <taxon>Dikarya</taxon>
        <taxon>Ascomycota</taxon>
        <taxon>Pezizomycotina</taxon>
        <taxon>Pezizomycetes</taxon>
        <taxon>Pezizales</taxon>
        <taxon>Pezizaceae</taxon>
        <taxon>Terfezia</taxon>
    </lineage>
</organism>
<evidence type="ECO:0000256" key="1">
    <source>
        <dbReference type="SAM" id="Phobius"/>
    </source>
</evidence>
<evidence type="ECO:0000313" key="3">
    <source>
        <dbReference type="Proteomes" id="UP000267821"/>
    </source>
</evidence>
<accession>A0A3N4L899</accession>
<keyword evidence="3" id="KW-1185">Reference proteome</keyword>
<keyword evidence="1" id="KW-0472">Membrane</keyword>
<proteinExistence type="predicted"/>
<dbReference type="AlphaFoldDB" id="A0A3N4L899"/>
<sequence>MQVSSYFLSLAIWAFSSFHSAISCMIGWLGVKKLRMRPGSVGWHESRDLSRCNGRAAALCFCVNW</sequence>
<protein>
    <submittedName>
        <fullName evidence="2">Uncharacterized protein</fullName>
    </submittedName>
</protein>
<dbReference type="InParanoid" id="A0A3N4L899"/>